<dbReference type="GO" id="GO:0005739">
    <property type="term" value="C:mitochondrion"/>
    <property type="evidence" value="ECO:0007669"/>
    <property type="project" value="TreeGrafter"/>
</dbReference>
<feature type="domain" description="Alpha-glycerophosphate oxidase C-terminal" evidence="8">
    <location>
        <begin position="472"/>
        <end position="611"/>
    </location>
</feature>
<keyword evidence="5" id="KW-0274">FAD</keyword>
<dbReference type="Pfam" id="PF16901">
    <property type="entry name" value="DAO_C"/>
    <property type="match status" value="1"/>
</dbReference>
<evidence type="ECO:0000256" key="1">
    <source>
        <dbReference type="ARBA" id="ARBA00001974"/>
    </source>
</evidence>
<evidence type="ECO:0000313" key="9">
    <source>
        <dbReference type="EMBL" id="KAJ8902527.1"/>
    </source>
</evidence>
<proteinExistence type="inferred from homology"/>
<organism evidence="9 10">
    <name type="scientific">Rhodosorus marinus</name>
    <dbReference type="NCBI Taxonomy" id="101924"/>
    <lineage>
        <taxon>Eukaryota</taxon>
        <taxon>Rhodophyta</taxon>
        <taxon>Stylonematophyceae</taxon>
        <taxon>Stylonematales</taxon>
        <taxon>Stylonemataceae</taxon>
        <taxon>Rhodosorus</taxon>
    </lineage>
</organism>
<comment type="similarity">
    <text evidence="2">Belongs to the FAD-dependent glycerol-3-phosphate dehydrogenase family.</text>
</comment>
<dbReference type="Gene3D" id="3.30.9.10">
    <property type="entry name" value="D-Amino Acid Oxidase, subunit A, domain 2"/>
    <property type="match status" value="1"/>
</dbReference>
<dbReference type="GO" id="GO:0006072">
    <property type="term" value="P:glycerol-3-phosphate metabolic process"/>
    <property type="evidence" value="ECO:0007669"/>
    <property type="project" value="InterPro"/>
</dbReference>
<evidence type="ECO:0000256" key="5">
    <source>
        <dbReference type="ARBA" id="ARBA00022827"/>
    </source>
</evidence>
<dbReference type="Gene3D" id="1.10.8.870">
    <property type="entry name" value="Alpha-glycerophosphate oxidase, cap domain"/>
    <property type="match status" value="1"/>
</dbReference>
<dbReference type="EMBL" id="JAMWBK010000009">
    <property type="protein sequence ID" value="KAJ8902527.1"/>
    <property type="molecule type" value="Genomic_DNA"/>
</dbReference>
<dbReference type="InterPro" id="IPR000447">
    <property type="entry name" value="G3P_DH_FAD-dep"/>
</dbReference>
<dbReference type="InterPro" id="IPR038299">
    <property type="entry name" value="DAO_C_sf"/>
</dbReference>
<dbReference type="AlphaFoldDB" id="A0AAV8UN18"/>
<dbReference type="Proteomes" id="UP001157974">
    <property type="component" value="Unassembled WGS sequence"/>
</dbReference>
<dbReference type="Gene3D" id="3.50.50.60">
    <property type="entry name" value="FAD/NAD(P)-binding domain"/>
    <property type="match status" value="1"/>
</dbReference>
<dbReference type="InterPro" id="IPR036188">
    <property type="entry name" value="FAD/NAD-bd_sf"/>
</dbReference>
<dbReference type="PRINTS" id="PR01001">
    <property type="entry name" value="FADG3PDH"/>
</dbReference>
<dbReference type="Pfam" id="PF01266">
    <property type="entry name" value="DAO"/>
    <property type="match status" value="1"/>
</dbReference>
<dbReference type="InterPro" id="IPR031656">
    <property type="entry name" value="DAO_C"/>
</dbReference>
<dbReference type="EC" id="1.1.5.3" evidence="3"/>
<dbReference type="InterPro" id="IPR006076">
    <property type="entry name" value="FAD-dep_OxRdtase"/>
</dbReference>
<comment type="cofactor">
    <cofactor evidence="1">
        <name>FAD</name>
        <dbReference type="ChEBI" id="CHEBI:57692"/>
    </cofactor>
</comment>
<keyword evidence="6" id="KW-0560">Oxidoreductase</keyword>
<keyword evidence="4" id="KW-0285">Flavoprotein</keyword>
<protein>
    <recommendedName>
        <fullName evidence="3">glycerol-3-phosphate dehydrogenase</fullName>
        <ecNumber evidence="3">1.1.5.3</ecNumber>
    </recommendedName>
</protein>
<comment type="caution">
    <text evidence="9">The sequence shown here is derived from an EMBL/GenBank/DDBJ whole genome shotgun (WGS) entry which is preliminary data.</text>
</comment>
<evidence type="ECO:0000259" key="7">
    <source>
        <dbReference type="Pfam" id="PF01266"/>
    </source>
</evidence>
<evidence type="ECO:0000256" key="3">
    <source>
        <dbReference type="ARBA" id="ARBA00013029"/>
    </source>
</evidence>
<gene>
    <name evidence="9" type="ORF">NDN08_006930</name>
</gene>
<dbReference type="SUPFAM" id="SSF51905">
    <property type="entry name" value="FAD/NAD(P)-binding domain"/>
    <property type="match status" value="1"/>
</dbReference>
<evidence type="ECO:0000256" key="4">
    <source>
        <dbReference type="ARBA" id="ARBA00022630"/>
    </source>
</evidence>
<dbReference type="PROSITE" id="PS51257">
    <property type="entry name" value="PROKAR_LIPOPROTEIN"/>
    <property type="match status" value="1"/>
</dbReference>
<dbReference type="GO" id="GO:0004368">
    <property type="term" value="F:glycerol-3-phosphate dehydrogenase (quinone) activity"/>
    <property type="evidence" value="ECO:0007669"/>
    <property type="project" value="UniProtKB-EC"/>
</dbReference>
<evidence type="ECO:0000256" key="2">
    <source>
        <dbReference type="ARBA" id="ARBA00007330"/>
    </source>
</evidence>
<evidence type="ECO:0000259" key="8">
    <source>
        <dbReference type="Pfam" id="PF16901"/>
    </source>
</evidence>
<name>A0AAV8UN18_9RHOD</name>
<sequence length="630" mass="69452">MKFRHVLLGALGGVGAGIGLGSIGGCAYLYASSYRFNRLEDGFEVDAPLLESPPSREDQISKLKSGEQYDVLVIGGSALGSGVALDCALRGLKVALVEDVDFASSSTSPSSFGIGGGFQYIRRAYRNVDPIQISSLISWIHEKYLMTKQAPHLAEVMPVAVPCYSFREVIRNWFKDIAVDSIASSMRSSIGSSRFVSASEIQRMFPTLAMKTSRGKMLRGSILREEVVPDEARFVSSLALTASLHGATVANHAEVKELILDDEKRALGAIIKDTETQQEIKVNASYVVNAMDPSLESSVRLYGDLETDSEVINAVRTRKKCGTALARYYSPENACMIIPSVENGPPVAVMSWQGSAAAETIIQDGPPPDVPEDAEVRDIDDIVTAVSDVLSLDVRQQDLKSVWKSEHSFVSEKYGRRRKNEALSPVHRIDVTNNVISSVGGHWSDYRLRACEVVDTLLEMDESLKRGSDSECRTEFVKLLGSDEWDPSSFAFIMRDFEEVQIPKTTGRRVVMETSKMEESVARRLASAYGDQAYRVGRLAAQGFGRKILPDHSVMEAELVYCVQNEMATTVLDFLSRRTRLAYLDPKECLEALPQIVQLMGEQLSWTAKRREAELKATTNFLKSVSPPAE</sequence>
<keyword evidence="10" id="KW-1185">Reference proteome</keyword>
<evidence type="ECO:0000313" key="10">
    <source>
        <dbReference type="Proteomes" id="UP001157974"/>
    </source>
</evidence>
<accession>A0AAV8UN18</accession>
<dbReference type="PANTHER" id="PTHR11985">
    <property type="entry name" value="GLYCEROL-3-PHOSPHATE DEHYDROGENASE"/>
    <property type="match status" value="1"/>
</dbReference>
<dbReference type="PANTHER" id="PTHR11985:SF15">
    <property type="entry name" value="GLYCEROL-3-PHOSPHATE DEHYDROGENASE, MITOCHONDRIAL"/>
    <property type="match status" value="1"/>
</dbReference>
<reference evidence="9 10" key="1">
    <citation type="journal article" date="2023" name="Nat. Commun.">
        <title>Origin of minicircular mitochondrial genomes in red algae.</title>
        <authorList>
            <person name="Lee Y."/>
            <person name="Cho C.H."/>
            <person name="Lee Y.M."/>
            <person name="Park S.I."/>
            <person name="Yang J.H."/>
            <person name="West J.A."/>
            <person name="Bhattacharya D."/>
            <person name="Yoon H.S."/>
        </authorList>
    </citation>
    <scope>NUCLEOTIDE SEQUENCE [LARGE SCALE GENOMIC DNA]</scope>
    <source>
        <strain evidence="9 10">CCMP1338</strain>
        <tissue evidence="9">Whole cell</tissue>
    </source>
</reference>
<feature type="domain" description="FAD dependent oxidoreductase" evidence="7">
    <location>
        <begin position="70"/>
        <end position="298"/>
    </location>
</feature>
<evidence type="ECO:0000256" key="6">
    <source>
        <dbReference type="ARBA" id="ARBA00023002"/>
    </source>
</evidence>